<feature type="transmembrane region" description="Helical" evidence="1">
    <location>
        <begin position="201"/>
        <end position="225"/>
    </location>
</feature>
<keyword evidence="1" id="KW-0472">Membrane</keyword>
<proteinExistence type="predicted"/>
<dbReference type="GO" id="GO:0005548">
    <property type="term" value="F:phospholipid transporter activity"/>
    <property type="evidence" value="ECO:0007669"/>
    <property type="project" value="TreeGrafter"/>
</dbReference>
<dbReference type="HOGENOM" id="CLU_045686_0_2_7"/>
<name>F2NFS3_DESAR</name>
<dbReference type="PANTHER" id="PTHR30188:SF3">
    <property type="entry name" value="ABC TRANSPORTER PERMEASE"/>
    <property type="match status" value="1"/>
</dbReference>
<evidence type="ECO:0000313" key="3">
    <source>
        <dbReference type="Proteomes" id="UP000000483"/>
    </source>
</evidence>
<keyword evidence="3" id="KW-1185">Reference proteome</keyword>
<dbReference type="Proteomes" id="UP000000483">
    <property type="component" value="Chromosome"/>
</dbReference>
<dbReference type="InterPro" id="IPR030802">
    <property type="entry name" value="Permease_MalE"/>
</dbReference>
<dbReference type="EMBL" id="CP002629">
    <property type="protein sequence ID" value="AEB10192.1"/>
    <property type="molecule type" value="Genomic_DNA"/>
</dbReference>
<evidence type="ECO:0000313" key="2">
    <source>
        <dbReference type="EMBL" id="AEB10192.1"/>
    </source>
</evidence>
<dbReference type="eggNOG" id="COG0767">
    <property type="taxonomic scope" value="Bacteria"/>
</dbReference>
<feature type="transmembrane region" description="Helical" evidence="1">
    <location>
        <begin position="353"/>
        <end position="376"/>
    </location>
</feature>
<gene>
    <name evidence="2" type="ordered locus">Desac_2370</name>
</gene>
<accession>F2NFS3</accession>
<keyword evidence="1" id="KW-1133">Transmembrane helix</keyword>
<dbReference type="AlphaFoldDB" id="F2NFS3"/>
<dbReference type="GO" id="GO:0043190">
    <property type="term" value="C:ATP-binding cassette (ABC) transporter complex"/>
    <property type="evidence" value="ECO:0007669"/>
    <property type="project" value="InterPro"/>
</dbReference>
<dbReference type="STRING" id="880072.Desac_2370"/>
<organism evidence="2 3">
    <name type="scientific">Desulfobacca acetoxidans (strain ATCC 700848 / DSM 11109 / ASRB2)</name>
    <dbReference type="NCBI Taxonomy" id="880072"/>
    <lineage>
        <taxon>Bacteria</taxon>
        <taxon>Pseudomonadati</taxon>
        <taxon>Thermodesulfobacteriota</taxon>
        <taxon>Desulfobaccia</taxon>
        <taxon>Desulfobaccales</taxon>
        <taxon>Desulfobaccaceae</taxon>
        <taxon>Desulfobacca</taxon>
    </lineage>
</organism>
<evidence type="ECO:0008006" key="4">
    <source>
        <dbReference type="Google" id="ProtNLM"/>
    </source>
</evidence>
<dbReference type="PANTHER" id="PTHR30188">
    <property type="entry name" value="ABC TRANSPORTER PERMEASE PROTEIN-RELATED"/>
    <property type="match status" value="1"/>
</dbReference>
<dbReference type="Pfam" id="PF02405">
    <property type="entry name" value="MlaE"/>
    <property type="match status" value="1"/>
</dbReference>
<dbReference type="RefSeq" id="WP_013707301.1">
    <property type="nucleotide sequence ID" value="NC_015388.1"/>
</dbReference>
<dbReference type="OrthoDB" id="9805022at2"/>
<feature type="transmembrane region" description="Helical" evidence="1">
    <location>
        <begin position="160"/>
        <end position="189"/>
    </location>
</feature>
<feature type="transmembrane region" description="Helical" evidence="1">
    <location>
        <begin position="273"/>
        <end position="299"/>
    </location>
</feature>
<protein>
    <recommendedName>
        <fullName evidence="4">ABC transporter permease</fullName>
    </recommendedName>
</protein>
<feature type="transmembrane region" description="Helical" evidence="1">
    <location>
        <begin position="311"/>
        <end position="332"/>
    </location>
</feature>
<evidence type="ECO:0000256" key="1">
    <source>
        <dbReference type="SAM" id="Phobius"/>
    </source>
</evidence>
<keyword evidence="1" id="KW-0812">Transmembrane</keyword>
<dbReference type="KEGG" id="dao:Desac_2370"/>
<reference evidence="3" key="2">
    <citation type="submission" date="2011-03" db="EMBL/GenBank/DDBJ databases">
        <title>The complete genome of Desulfobacca acetoxidans DSM 11109.</title>
        <authorList>
            <consortium name="US DOE Joint Genome Institute (JGI-PGF)"/>
            <person name="Lucas S."/>
            <person name="Copeland A."/>
            <person name="Lapidus A."/>
            <person name="Bruce D."/>
            <person name="Goodwin L."/>
            <person name="Pitluck S."/>
            <person name="Peters L."/>
            <person name="Kyrpides N."/>
            <person name="Mavromatis K."/>
            <person name="Ivanova N."/>
            <person name="Ovchinnikova G."/>
            <person name="Teshima H."/>
            <person name="Detter J.C."/>
            <person name="Han C."/>
            <person name="Land M."/>
            <person name="Hauser L."/>
            <person name="Markowitz V."/>
            <person name="Cheng J.-F."/>
            <person name="Hugenholtz P."/>
            <person name="Woyke T."/>
            <person name="Wu D."/>
            <person name="Spring S."/>
            <person name="Schueler E."/>
            <person name="Brambilla E."/>
            <person name="Klenk H.-P."/>
            <person name="Eisen J.A."/>
        </authorList>
    </citation>
    <scope>NUCLEOTIDE SEQUENCE [LARGE SCALE GENOMIC DNA]</scope>
    <source>
        <strain evidence="3">ATCC 700848 / DSM 11109 / ASRB2</strain>
    </source>
</reference>
<reference evidence="2 3" key="1">
    <citation type="journal article" date="2011" name="Stand. Genomic Sci.">
        <title>Complete genome sequence of the acetate-degrading sulfate reducer Desulfobacca acetoxidans type strain (ASRB2).</title>
        <authorList>
            <person name="Goker M."/>
            <person name="Teshima H."/>
            <person name="Lapidus A."/>
            <person name="Nolan M."/>
            <person name="Lucas S."/>
            <person name="Hammon N."/>
            <person name="Deshpande S."/>
            <person name="Cheng J.F."/>
            <person name="Tapia R."/>
            <person name="Han C."/>
            <person name="Goodwin L."/>
            <person name="Pitluck S."/>
            <person name="Huntemann M."/>
            <person name="Liolios K."/>
            <person name="Ivanova N."/>
            <person name="Pagani I."/>
            <person name="Mavromatis K."/>
            <person name="Ovchinikova G."/>
            <person name="Pati A."/>
            <person name="Chen A."/>
            <person name="Palaniappan K."/>
            <person name="Land M."/>
            <person name="Hauser L."/>
            <person name="Brambilla E.M."/>
            <person name="Rohde M."/>
            <person name="Spring S."/>
            <person name="Detter J.C."/>
            <person name="Woyke T."/>
            <person name="Bristow J."/>
            <person name="Eisen J.A."/>
            <person name="Markowitz V."/>
            <person name="Hugenholtz P."/>
            <person name="Kyrpides N.C."/>
            <person name="Klenk H.P."/>
        </authorList>
    </citation>
    <scope>NUCLEOTIDE SEQUENCE [LARGE SCALE GENOMIC DNA]</scope>
    <source>
        <strain evidence="3">ATCC 700848 / DSM 11109 / ASRB2</strain>
    </source>
</reference>
<sequence>MTTRGEMIMEQSSADTLKVMISGDWLLGGELPAADRVQQRLEGSLGVRNLVFDTRELAHWDTGLLTFLMSLATFCSQQNIYLDRDGLPPGAKRLLELASAVPEKKDAHKVEERLSFLAFLGNETVNFFQSAGELLEFIGDAVIAVLRLIRGQAQYRRADLGLIMQAVGVQALPIVSLICFLVGLILAFIGAIQLKLFGAQIYVADLVGIAMVRLMAAIMTGIVMAGRTGGAFAAQLGTMQVNQEIDALKTLGISPMEFLVLPRMLALALMMPLLCLYANVMGILGGMAVGVGMLGIGFIQYYNQTAAAVGLWNLGIGLFSGTVFGVIVALAGCMRGMQCGRSASAVGDAATSAVVTAIVGIIVSTAAITILCNFLGI</sequence>